<organism evidence="19 20">
    <name type="scientific">Pseudomonas vanderleydeniana</name>
    <dbReference type="NCBI Taxonomy" id="2745495"/>
    <lineage>
        <taxon>Bacteria</taxon>
        <taxon>Pseudomonadati</taxon>
        <taxon>Pseudomonadota</taxon>
        <taxon>Gammaproteobacteria</taxon>
        <taxon>Pseudomonadales</taxon>
        <taxon>Pseudomonadaceae</taxon>
        <taxon>Pseudomonas</taxon>
    </lineage>
</organism>
<evidence type="ECO:0000256" key="6">
    <source>
        <dbReference type="ARBA" id="ARBA00022723"/>
    </source>
</evidence>
<keyword evidence="6" id="KW-0479">Metal-binding</keyword>
<dbReference type="InterPro" id="IPR001431">
    <property type="entry name" value="Pept_M16_Zn_BS"/>
</dbReference>
<evidence type="ECO:0000256" key="1">
    <source>
        <dbReference type="ARBA" id="ARBA00001947"/>
    </source>
</evidence>
<sequence>MPAPNAQALQCITLANGLRVSLRHAPQLKRCAAVLRVAAGSHDAPTAWPGLAHFLEHLLFLGTERFPAADGLMAYVQRHGGQVNAQTRERSTEFFFELPPQAFAGGLERLVDMLARARLAPDEQWREREVLEAEFIAWSRDTVAQRQFQLYAGLSEHHPLRGVHAGNRASLQVEDPAFQQALQAFYQGFYQSGQMTLSLVGPQPLEQLQALAQSLGADLRPGQAIEQKAPVALFEHGKRSYQQAGAQHLDLLLAWEELPEGARQALDFLCTWLNDSQPGGLAAELHGRLWINSLNVTVLYQFAGQALVRLAFELAPQGVDQGAEIEALLADWLGFFASHADWPGLRREYRLLQNRKARSSTALERARQDAGDASPELSDAALSALKVLLGPFDSAPVDNPAVSWRLPPANPFLRSTAPAEHPGLIRGQTSAHRGLRTFAQDRLHKRRDSSAITPVELPANDSGEAALYLRWQLDDLPGTHALQARLNQGLHTLRAQARQAGVELSFTVQASAWQLQLIGWHEPIPAILEQALRSLTTPSEAIWQAPPEPPKALIPIRELLRALSEQPAATHVPPQAWDAERLRRLWSEAKWQGLALGFPTAIQTALNNALSRTPGSPAREVPQPPVASGERRWQTVPCDTAEQALLLFCPAPSDSLVDDACWRALGQLVQAPFYQRLRVELQLGYAVFSSVRQIQGRTGLLLGVQSPGTSLAQLLGHFESFLVQLPERIASLDDDAWLAQRESLAAQFNLADLPLAQAAELLWQAHLANHSSDYLEQLASNLRCLQREQLQVAARQLAEAAGGWLCLANGAAPDAGSQARTGSLPGLQ</sequence>
<dbReference type="PANTHER" id="PTHR43690">
    <property type="entry name" value="NARDILYSIN"/>
    <property type="match status" value="1"/>
</dbReference>
<dbReference type="Pfam" id="PF22456">
    <property type="entry name" value="PqqF-like_C_4"/>
    <property type="match status" value="1"/>
</dbReference>
<evidence type="ECO:0000256" key="5">
    <source>
        <dbReference type="ARBA" id="ARBA00022670"/>
    </source>
</evidence>
<gene>
    <name evidence="19" type="primary">pqqF</name>
    <name evidence="19" type="ORF">HU752_029795</name>
</gene>
<dbReference type="NCBIfam" id="TIGR02110">
    <property type="entry name" value="PQQ_syn_pqqF"/>
    <property type="match status" value="1"/>
</dbReference>
<dbReference type="GO" id="GO:0005737">
    <property type="term" value="C:cytoplasm"/>
    <property type="evidence" value="ECO:0007669"/>
    <property type="project" value="UniProtKB-ARBA"/>
</dbReference>
<dbReference type="SUPFAM" id="SSF63411">
    <property type="entry name" value="LuxS/MPP-like metallohydrolase"/>
    <property type="match status" value="2"/>
</dbReference>
<dbReference type="GO" id="GO:0008270">
    <property type="term" value="F:zinc ion binding"/>
    <property type="evidence" value="ECO:0007669"/>
    <property type="project" value="InterPro"/>
</dbReference>
<protein>
    <recommendedName>
        <fullName evidence="4">Coenzyme PQQ synthesis protein F</fullName>
    </recommendedName>
    <alternativeName>
        <fullName evidence="12">Pyrroloquinoline quinone biosynthesis protein F</fullName>
    </alternativeName>
</protein>
<evidence type="ECO:0000259" key="16">
    <source>
        <dbReference type="Pfam" id="PF05193"/>
    </source>
</evidence>
<feature type="domain" description="Coenzyme PQQ synthesis protein F-like C-terminal lobe" evidence="18">
    <location>
        <begin position="665"/>
        <end position="763"/>
    </location>
</feature>
<keyword evidence="7 19" id="KW-0378">Hydrolase</keyword>
<dbReference type="InterPro" id="IPR054733">
    <property type="entry name" value="PqqF_C_3"/>
</dbReference>
<evidence type="ECO:0000256" key="12">
    <source>
        <dbReference type="ARBA" id="ARBA00030977"/>
    </source>
</evidence>
<dbReference type="KEGG" id="pvw:HU752_029795"/>
<evidence type="ECO:0000256" key="14">
    <source>
        <dbReference type="SAM" id="MobiDB-lite"/>
    </source>
</evidence>
<proteinExistence type="inferred from homology"/>
<keyword evidence="8" id="KW-0862">Zinc</keyword>
<evidence type="ECO:0000256" key="9">
    <source>
        <dbReference type="ARBA" id="ARBA00022905"/>
    </source>
</evidence>
<evidence type="ECO:0000256" key="3">
    <source>
        <dbReference type="ARBA" id="ARBA00007261"/>
    </source>
</evidence>
<evidence type="ECO:0000256" key="4">
    <source>
        <dbReference type="ARBA" id="ARBA00015088"/>
    </source>
</evidence>
<dbReference type="Pfam" id="PF05193">
    <property type="entry name" value="Peptidase_M16_C"/>
    <property type="match status" value="1"/>
</dbReference>
<dbReference type="Gene3D" id="3.30.830.10">
    <property type="entry name" value="Metalloenzyme, LuxS/M16 peptidase-like"/>
    <property type="match status" value="2"/>
</dbReference>
<dbReference type="InterPro" id="IPR007863">
    <property type="entry name" value="Peptidase_M16_C"/>
</dbReference>
<evidence type="ECO:0000259" key="17">
    <source>
        <dbReference type="Pfam" id="PF22455"/>
    </source>
</evidence>
<dbReference type="InterPro" id="IPR011249">
    <property type="entry name" value="Metalloenz_LuxS/M16"/>
</dbReference>
<comment type="pathway">
    <text evidence="2">Cofactor biosynthesis; pyrroloquinoline quinone biosynthesis.</text>
</comment>
<keyword evidence="9" id="KW-0884">PQQ biosynthesis</keyword>
<keyword evidence="5" id="KW-0645">Protease</keyword>
<evidence type="ECO:0000256" key="2">
    <source>
        <dbReference type="ARBA" id="ARBA00004886"/>
    </source>
</evidence>
<comment type="function">
    <text evidence="11">Required for coenzyme pyrroloquinoline quinone (PQQ) biosynthesis. It is thought that this protein is a protease that cleaves peptides bond in a small peptide (gene pqqA), providing the glutamate and tyrosine residues which are necessary for the synthesis of PQQ.</text>
</comment>
<dbReference type="Pfam" id="PF00675">
    <property type="entry name" value="Peptidase_M16"/>
    <property type="match status" value="1"/>
</dbReference>
<name>A0A9E6PJU0_9PSED</name>
<dbReference type="EMBL" id="CP077093">
    <property type="protein sequence ID" value="QXI28027.1"/>
    <property type="molecule type" value="Genomic_DNA"/>
</dbReference>
<dbReference type="Pfam" id="PF22455">
    <property type="entry name" value="PqqF_C_3"/>
    <property type="match status" value="1"/>
</dbReference>
<evidence type="ECO:0000313" key="19">
    <source>
        <dbReference type="EMBL" id="QXI28027.1"/>
    </source>
</evidence>
<dbReference type="PROSITE" id="PS00143">
    <property type="entry name" value="INSULINASE"/>
    <property type="match status" value="1"/>
</dbReference>
<evidence type="ECO:0000256" key="7">
    <source>
        <dbReference type="ARBA" id="ARBA00022801"/>
    </source>
</evidence>
<feature type="domain" description="Peptidase M16 C-terminal" evidence="16">
    <location>
        <begin position="180"/>
        <end position="332"/>
    </location>
</feature>
<accession>A0A9E6PJU0</accession>
<reference evidence="19 20" key="2">
    <citation type="journal article" date="2021" name="Microorganisms">
        <title>The Ever-Expanding Pseudomonas Genus: Description of 43 New Species and Partition of the Pseudomonas putida Group.</title>
        <authorList>
            <person name="Girard L."/>
            <person name="Lood C."/>
            <person name="Hofte M."/>
            <person name="Vandamme P."/>
            <person name="Rokni-Zadeh H."/>
            <person name="van Noort V."/>
            <person name="Lavigne R."/>
            <person name="De Mot R."/>
        </authorList>
    </citation>
    <scope>NUCLEOTIDE SEQUENCE [LARGE SCALE GENOMIC DNA]</scope>
    <source>
        <strain evidence="19 20">RW8P3</strain>
    </source>
</reference>
<dbReference type="InterPro" id="IPR054734">
    <property type="entry name" value="PqqF-like_C_4"/>
</dbReference>
<dbReference type="InterPro" id="IPR011765">
    <property type="entry name" value="Pept_M16_N"/>
</dbReference>
<evidence type="ECO:0000256" key="10">
    <source>
        <dbReference type="ARBA" id="ARBA00023049"/>
    </source>
</evidence>
<comment type="cofactor">
    <cofactor evidence="1">
        <name>Zn(2+)</name>
        <dbReference type="ChEBI" id="CHEBI:29105"/>
    </cofactor>
</comment>
<reference evidence="19 20" key="1">
    <citation type="journal article" date="2020" name="Microorganisms">
        <title>Reliable Identification of Environmental Pseudomonas Isolates Using the rpoD Gene.</title>
        <authorList>
            <consortium name="The Broad Institute Genome Sequencing Platform"/>
            <person name="Girard L."/>
            <person name="Lood C."/>
            <person name="Rokni-Zadeh H."/>
            <person name="van Noort V."/>
            <person name="Lavigne R."/>
            <person name="De Mot R."/>
        </authorList>
    </citation>
    <scope>NUCLEOTIDE SEQUENCE [LARGE SCALE GENOMIC DNA]</scope>
    <source>
        <strain evidence="19 20">RW8P3</strain>
    </source>
</reference>
<dbReference type="GO" id="GO:0004222">
    <property type="term" value="F:metalloendopeptidase activity"/>
    <property type="evidence" value="ECO:0007669"/>
    <property type="project" value="InterPro"/>
</dbReference>
<evidence type="ECO:0000256" key="11">
    <source>
        <dbReference type="ARBA" id="ARBA00024932"/>
    </source>
</evidence>
<evidence type="ECO:0000313" key="20">
    <source>
        <dbReference type="Proteomes" id="UP000634530"/>
    </source>
</evidence>
<dbReference type="InterPro" id="IPR050626">
    <property type="entry name" value="Peptidase_M16"/>
</dbReference>
<dbReference type="InterPro" id="IPR011844">
    <property type="entry name" value="PQQ_synth_PqqF"/>
</dbReference>
<dbReference type="GO" id="GO:0006508">
    <property type="term" value="P:proteolysis"/>
    <property type="evidence" value="ECO:0007669"/>
    <property type="project" value="UniProtKB-KW"/>
</dbReference>
<keyword evidence="10" id="KW-0482">Metalloprotease</keyword>
<dbReference type="RefSeq" id="WP_186685394.1">
    <property type="nucleotide sequence ID" value="NZ_CP077093.1"/>
</dbReference>
<evidence type="ECO:0000256" key="8">
    <source>
        <dbReference type="ARBA" id="ARBA00022833"/>
    </source>
</evidence>
<dbReference type="Proteomes" id="UP000634530">
    <property type="component" value="Chromosome"/>
</dbReference>
<feature type="region of interest" description="Disordered" evidence="14">
    <location>
        <begin position="612"/>
        <end position="632"/>
    </location>
</feature>
<evidence type="ECO:0000256" key="13">
    <source>
        <dbReference type="RuleBase" id="RU004447"/>
    </source>
</evidence>
<evidence type="ECO:0000259" key="18">
    <source>
        <dbReference type="Pfam" id="PF22456"/>
    </source>
</evidence>
<evidence type="ECO:0000259" key="15">
    <source>
        <dbReference type="Pfam" id="PF00675"/>
    </source>
</evidence>
<dbReference type="PANTHER" id="PTHR43690:SF18">
    <property type="entry name" value="INSULIN-DEGRADING ENZYME-RELATED"/>
    <property type="match status" value="1"/>
</dbReference>
<dbReference type="AlphaFoldDB" id="A0A9E6PJU0"/>
<feature type="domain" description="Coenzyme PQQ synthesis protein F C-terminal lobe" evidence="17">
    <location>
        <begin position="464"/>
        <end position="595"/>
    </location>
</feature>
<feature type="domain" description="Peptidase M16 N-terminal" evidence="15">
    <location>
        <begin position="19"/>
        <end position="141"/>
    </location>
</feature>
<keyword evidence="20" id="KW-1185">Reference proteome</keyword>
<comment type="similarity">
    <text evidence="3 13">Belongs to the peptidase M16 family.</text>
</comment>
<dbReference type="GO" id="GO:0018189">
    <property type="term" value="P:pyrroloquinoline quinone biosynthetic process"/>
    <property type="evidence" value="ECO:0007669"/>
    <property type="project" value="UniProtKB-KW"/>
</dbReference>